<dbReference type="KEGG" id="msd:MYSTI_01869"/>
<dbReference type="eggNOG" id="COG4995">
    <property type="taxonomic scope" value="Bacteria"/>
</dbReference>
<evidence type="ECO:0000313" key="1">
    <source>
        <dbReference type="EMBL" id="AGC43201.1"/>
    </source>
</evidence>
<gene>
    <name evidence="1" type="ordered locus">MYSTI_01869</name>
</gene>
<keyword evidence="2" id="KW-1185">Reference proteome</keyword>
<dbReference type="PATRIC" id="fig|1278073.3.peg.1921"/>
<reference evidence="1 2" key="1">
    <citation type="journal article" date="2013" name="Genome Announc.">
        <title>Complete genome sequence of Myxococcus stipitatus strain DSM 14675, a fruiting myxobacterium.</title>
        <authorList>
            <person name="Huntley S."/>
            <person name="Kneip S."/>
            <person name="Treuner-Lange A."/>
            <person name="Sogaard-Andersen L."/>
        </authorList>
    </citation>
    <scope>NUCLEOTIDE SEQUENCE [LARGE SCALE GENOMIC DNA]</scope>
    <source>
        <strain evidence="2">DSM 14675 / JCM 12634 / Mx s8</strain>
    </source>
</reference>
<dbReference type="EMBL" id="CP004025">
    <property type="protein sequence ID" value="AGC43201.1"/>
    <property type="molecule type" value="Genomic_DNA"/>
</dbReference>
<organism evidence="1 2">
    <name type="scientific">Myxococcus stipitatus (strain DSM 14675 / JCM 12634 / Mx s8)</name>
    <dbReference type="NCBI Taxonomy" id="1278073"/>
    <lineage>
        <taxon>Bacteria</taxon>
        <taxon>Pseudomonadati</taxon>
        <taxon>Myxococcota</taxon>
        <taxon>Myxococcia</taxon>
        <taxon>Myxococcales</taxon>
        <taxon>Cystobacterineae</taxon>
        <taxon>Myxococcaceae</taxon>
        <taxon>Myxococcus</taxon>
    </lineage>
</organism>
<dbReference type="STRING" id="1278073.MYSTI_01869"/>
<evidence type="ECO:0008006" key="3">
    <source>
        <dbReference type="Google" id="ProtNLM"/>
    </source>
</evidence>
<dbReference type="Proteomes" id="UP000011131">
    <property type="component" value="Chromosome"/>
</dbReference>
<dbReference type="HOGENOM" id="CLU_517607_0_0_7"/>
<sequence length="526" mass="57352">MSTGARLIQGAISEPLTAEAKRPAAGAVMRVLVRETVLPLSAAPVEPVDGVFRVVAGQSYTLRVALIPAPEGEEGALEVDETVVVAVSWKGPAGISVLDTSARIQVSQLSRSVPQNFSWVTAEDAKGVEGQLILSLMGAQERLAVRTLDVEVGILAAGVPLPVEIQKRSLVDLDSAPENFEATAILHVEASEKKLRLHGFHVREGLVEGVIIQPPKSLVDSGGDPQNTETIFNRVREFSRRNTEPLQRWLKSLVEGGKEMALVIQEHAETRVPWEMVEVNDMPIGAQLTVVRWLEAKVGAHRMRLQTGRREWVGQVLSYVDKKELDNTKEELAALKLCLHEPCPDAQSFRGKLGQPLASRALLFIASHGVMAKDNEHAGAFGSLENPELQVTTLDLEGLNSYAGNRPLAFINACHSARLQYDLYGLTGLPELFLAKFAGAYLGTLGMVTEDFAATVGGRILHEARSEQGVCIPRLLRELRSRAFQQLNPKEGDKRSHYVNTFLYVFYGSPESWLQLEPATTGGDGA</sequence>
<protein>
    <recommendedName>
        <fullName evidence="3">CHAT domain-containing protein</fullName>
    </recommendedName>
</protein>
<accession>L7U345</accession>
<dbReference type="AlphaFoldDB" id="L7U345"/>
<proteinExistence type="predicted"/>
<dbReference type="RefSeq" id="WP_015347463.1">
    <property type="nucleotide sequence ID" value="NC_020126.1"/>
</dbReference>
<dbReference type="OrthoDB" id="8477039at2"/>
<evidence type="ECO:0000313" key="2">
    <source>
        <dbReference type="Proteomes" id="UP000011131"/>
    </source>
</evidence>
<name>L7U345_MYXSD</name>